<name>E4X0E2_OIKDI</name>
<keyword evidence="10" id="KW-1185">Reference proteome</keyword>
<evidence type="ECO:0000256" key="5">
    <source>
        <dbReference type="ARBA" id="ARBA00037217"/>
    </source>
</evidence>
<keyword evidence="4" id="KW-0274">FAD</keyword>
<dbReference type="SUPFAM" id="SSF51905">
    <property type="entry name" value="FAD/NAD(P)-binding domain"/>
    <property type="match status" value="1"/>
</dbReference>
<gene>
    <name evidence="9" type="ORF">GSOID_T00015175001</name>
</gene>
<protein>
    <recommendedName>
        <fullName evidence="7">Pyridine nucleotide-disulfide oxidoreductase domain-containing protein 2</fullName>
    </recommendedName>
</protein>
<dbReference type="Gene3D" id="3.50.50.60">
    <property type="entry name" value="FAD/NAD(P)-binding domain"/>
    <property type="match status" value="2"/>
</dbReference>
<dbReference type="InParanoid" id="E4X0E2"/>
<dbReference type="GO" id="GO:0005759">
    <property type="term" value="C:mitochondrial matrix"/>
    <property type="evidence" value="ECO:0007669"/>
    <property type="project" value="UniProtKB-SubCell"/>
</dbReference>
<evidence type="ECO:0000256" key="3">
    <source>
        <dbReference type="ARBA" id="ARBA00022630"/>
    </source>
</evidence>
<accession>E4X0E2</accession>
<dbReference type="FunCoup" id="E4X0E2">
    <property type="interactions" value="1"/>
</dbReference>
<dbReference type="Proteomes" id="UP000001307">
    <property type="component" value="Unassembled WGS sequence"/>
</dbReference>
<evidence type="ECO:0000256" key="4">
    <source>
        <dbReference type="ARBA" id="ARBA00022827"/>
    </source>
</evidence>
<dbReference type="InterPro" id="IPR002937">
    <property type="entry name" value="Amino_oxidase"/>
</dbReference>
<keyword evidence="3" id="KW-0285">Flavoprotein</keyword>
<organism evidence="9">
    <name type="scientific">Oikopleura dioica</name>
    <name type="common">Tunicate</name>
    <dbReference type="NCBI Taxonomy" id="34765"/>
    <lineage>
        <taxon>Eukaryota</taxon>
        <taxon>Metazoa</taxon>
        <taxon>Chordata</taxon>
        <taxon>Tunicata</taxon>
        <taxon>Appendicularia</taxon>
        <taxon>Copelata</taxon>
        <taxon>Oikopleuridae</taxon>
        <taxon>Oikopleura</taxon>
    </lineage>
</organism>
<evidence type="ECO:0000256" key="1">
    <source>
        <dbReference type="ARBA" id="ARBA00004305"/>
    </source>
</evidence>
<comment type="similarity">
    <text evidence="2">Belongs to the carotenoid/retinoid oxidoreductase family.</text>
</comment>
<dbReference type="AlphaFoldDB" id="E4X0E2"/>
<feature type="domain" description="Amine oxidase" evidence="8">
    <location>
        <begin position="50"/>
        <end position="376"/>
    </location>
</feature>
<comment type="subunit">
    <text evidence="6">Interacts with COX5B; this interaction may contribute to localize PYROXD2 to the inner face of the inner mitochondrial membrane.</text>
</comment>
<evidence type="ECO:0000256" key="6">
    <source>
        <dbReference type="ARBA" id="ARBA00038825"/>
    </source>
</evidence>
<evidence type="ECO:0000256" key="7">
    <source>
        <dbReference type="ARBA" id="ARBA00040298"/>
    </source>
</evidence>
<sequence length="562" mass="60748">MKNFKRSSSWLTTLPKKFQGANPAKALISAPEELKNKRYDALVVGAGHNGLIAATYLAKKGKKVAVIEKRHMIGGAAVTEELLPGFHFSRASYLMALLRPEIIKELDLVKHGLKWFVREPHAFTPLRNDKRFLLLGSDAKANRDSIAQFSQKDAKVYDQYNAEMEKLADAITHLMTAMPPDERSHFVENFNTGKQMFNMGKELDWNFSLLHKVATAPMSKILDQWFESEPLKACLATDAVIGAMLSPHTPGSGYVLLHHVMGGVEGHKGAWAYVEGGMGGVSLAIAKALKEAGGDIYTETPVSSINVANGKAHSLTLEADGATISASTILANTTPKVTYEHLMKESDLPAGFLSDIKGIDYSSPVTKVNLAVDQLPTFKCAPHSGSTPGPHHFTTIHMNCESMADIDRAYTECATTGRPSDNPIIEMTIPSVLDKTLAPDGSHTIGLFTQYSPITFEGKKWTAEQKEAYTDKLFNVIEDYAPGFKSSILGVDVLTPQDIEDQIGLTGGNIFHGAMGLDQLFIGRPGYRSPIPGLYLCGSGSHPGGGVMGIPGKHAALAALSD</sequence>
<evidence type="ECO:0000256" key="2">
    <source>
        <dbReference type="ARBA" id="ARBA00006046"/>
    </source>
</evidence>
<evidence type="ECO:0000313" key="9">
    <source>
        <dbReference type="EMBL" id="CBY23241.1"/>
    </source>
</evidence>
<dbReference type="EMBL" id="FN653020">
    <property type="protein sequence ID" value="CBY23241.1"/>
    <property type="molecule type" value="Genomic_DNA"/>
</dbReference>
<comment type="subcellular location">
    <subcellularLocation>
        <location evidence="1">Mitochondrion matrix</location>
    </subcellularLocation>
</comment>
<dbReference type="InterPro" id="IPR036188">
    <property type="entry name" value="FAD/NAD-bd_sf"/>
</dbReference>
<dbReference type="PANTHER" id="PTHR10668">
    <property type="entry name" value="PHYTOENE DEHYDROGENASE"/>
    <property type="match status" value="1"/>
</dbReference>
<comment type="function">
    <text evidence="5">Probable oxidoreductase that may play a role as regulator of mitochondrial function.</text>
</comment>
<evidence type="ECO:0000259" key="8">
    <source>
        <dbReference type="Pfam" id="PF01593"/>
    </source>
</evidence>
<reference evidence="9" key="1">
    <citation type="journal article" date="2010" name="Science">
        <title>Plasticity of animal genome architecture unmasked by rapid evolution of a pelagic tunicate.</title>
        <authorList>
            <person name="Denoeud F."/>
            <person name="Henriet S."/>
            <person name="Mungpakdee S."/>
            <person name="Aury J.M."/>
            <person name="Da Silva C."/>
            <person name="Brinkmann H."/>
            <person name="Mikhaleva J."/>
            <person name="Olsen L.C."/>
            <person name="Jubin C."/>
            <person name="Canestro C."/>
            <person name="Bouquet J.M."/>
            <person name="Danks G."/>
            <person name="Poulain J."/>
            <person name="Campsteijn C."/>
            <person name="Adamski M."/>
            <person name="Cross I."/>
            <person name="Yadetie F."/>
            <person name="Muffato M."/>
            <person name="Louis A."/>
            <person name="Butcher S."/>
            <person name="Tsagkogeorga G."/>
            <person name="Konrad A."/>
            <person name="Singh S."/>
            <person name="Jensen M.F."/>
            <person name="Cong E.H."/>
            <person name="Eikeseth-Otteraa H."/>
            <person name="Noel B."/>
            <person name="Anthouard V."/>
            <person name="Porcel B.M."/>
            <person name="Kachouri-Lafond R."/>
            <person name="Nishino A."/>
            <person name="Ugolini M."/>
            <person name="Chourrout P."/>
            <person name="Nishida H."/>
            <person name="Aasland R."/>
            <person name="Huzurbazar S."/>
            <person name="Westhof E."/>
            <person name="Delsuc F."/>
            <person name="Lehrach H."/>
            <person name="Reinhardt R."/>
            <person name="Weissenbach J."/>
            <person name="Roy S.W."/>
            <person name="Artiguenave F."/>
            <person name="Postlethwait J.H."/>
            <person name="Manak J.R."/>
            <person name="Thompson E.M."/>
            <person name="Jaillon O."/>
            <person name="Du Pasquier L."/>
            <person name="Boudinot P."/>
            <person name="Liberles D.A."/>
            <person name="Volff J.N."/>
            <person name="Philippe H."/>
            <person name="Lenhard B."/>
            <person name="Roest Crollius H."/>
            <person name="Wincker P."/>
            <person name="Chourrout D."/>
        </authorList>
    </citation>
    <scope>NUCLEOTIDE SEQUENCE [LARGE SCALE GENOMIC DNA]</scope>
</reference>
<dbReference type="OrthoDB" id="7777654at2759"/>
<dbReference type="PANTHER" id="PTHR10668:SF103">
    <property type="entry name" value="PYRIDINE NUCLEOTIDE-DISULFIDE OXIDOREDUCTASE DOMAIN-CONTAINING PROTEIN 2"/>
    <property type="match status" value="1"/>
</dbReference>
<dbReference type="Pfam" id="PF01593">
    <property type="entry name" value="Amino_oxidase"/>
    <property type="match status" value="1"/>
</dbReference>
<proteinExistence type="inferred from homology"/>
<evidence type="ECO:0000313" key="10">
    <source>
        <dbReference type="Proteomes" id="UP000001307"/>
    </source>
</evidence>
<dbReference type="GO" id="GO:0016491">
    <property type="term" value="F:oxidoreductase activity"/>
    <property type="evidence" value="ECO:0007669"/>
    <property type="project" value="InterPro"/>
</dbReference>